<dbReference type="EMBL" id="JAKJXO020000013">
    <property type="protein sequence ID" value="KAL1597076.1"/>
    <property type="molecule type" value="Genomic_DNA"/>
</dbReference>
<proteinExistence type="predicted"/>
<reference evidence="1 2" key="1">
    <citation type="submission" date="2024-02" db="EMBL/GenBank/DDBJ databases">
        <title>De novo assembly and annotation of 12 fungi associated with fruit tree decline syndrome in Ontario, Canada.</title>
        <authorList>
            <person name="Sulman M."/>
            <person name="Ellouze W."/>
            <person name="Ilyukhin E."/>
        </authorList>
    </citation>
    <scope>NUCLEOTIDE SEQUENCE [LARGE SCALE GENOMIC DNA]</scope>
    <source>
        <strain evidence="1 2">M42-189</strain>
    </source>
</reference>
<evidence type="ECO:0000313" key="2">
    <source>
        <dbReference type="Proteomes" id="UP001521785"/>
    </source>
</evidence>
<gene>
    <name evidence="1" type="ORF">SLS60_008658</name>
</gene>
<name>A0ABR3QY37_9PLEO</name>
<sequence length="204" mass="24226">MVRFLEDVDICWRGSRGKLFLDVYIVHQYAMPQSCWDDYMAMELYYVKSLKKAIEMMKRCGLQDDHFFNPMVTDLTIAVPPNEWVIMDHNPIEEREPRLVHIHNADGVRLQQILPALVFANKLGFDAWLESVDAIEPRLDTWDSWLFPGMQLDMSHRFPTLEDYAAYVEGWSDRVQRFREIRKDIDGLMSSIEAWHWSEWPRKG</sequence>
<keyword evidence="2" id="KW-1185">Reference proteome</keyword>
<comment type="caution">
    <text evidence="1">The sequence shown here is derived from an EMBL/GenBank/DDBJ whole genome shotgun (WGS) entry which is preliminary data.</text>
</comment>
<accession>A0ABR3QY37</accession>
<dbReference type="Proteomes" id="UP001521785">
    <property type="component" value="Unassembled WGS sequence"/>
</dbReference>
<organism evidence="1 2">
    <name type="scientific">Paraconiothyrium brasiliense</name>
    <dbReference type="NCBI Taxonomy" id="300254"/>
    <lineage>
        <taxon>Eukaryota</taxon>
        <taxon>Fungi</taxon>
        <taxon>Dikarya</taxon>
        <taxon>Ascomycota</taxon>
        <taxon>Pezizomycotina</taxon>
        <taxon>Dothideomycetes</taxon>
        <taxon>Pleosporomycetidae</taxon>
        <taxon>Pleosporales</taxon>
        <taxon>Massarineae</taxon>
        <taxon>Didymosphaeriaceae</taxon>
        <taxon>Paraconiothyrium</taxon>
    </lineage>
</organism>
<protein>
    <submittedName>
        <fullName evidence="1">Uncharacterized protein</fullName>
    </submittedName>
</protein>
<evidence type="ECO:0000313" key="1">
    <source>
        <dbReference type="EMBL" id="KAL1597076.1"/>
    </source>
</evidence>